<evidence type="ECO:0000259" key="9">
    <source>
        <dbReference type="Pfam" id="PF08323"/>
    </source>
</evidence>
<dbReference type="EMBL" id="MIJE01000032">
    <property type="protein sequence ID" value="OEF96293.1"/>
    <property type="molecule type" value="Genomic_DNA"/>
</dbReference>
<dbReference type="SUPFAM" id="SSF53756">
    <property type="entry name" value="UDP-Glycosyltransferase/glycogen phosphorylase"/>
    <property type="match status" value="1"/>
</dbReference>
<comment type="pathway">
    <text evidence="7">Glycan biosynthesis; glycogen biosynthesis.</text>
</comment>
<dbReference type="Gene3D" id="3.40.50.2000">
    <property type="entry name" value="Glycogen Phosphorylase B"/>
    <property type="match status" value="2"/>
</dbReference>
<sequence>MNILMAASEAVPFAKTGGLADVVGSLPKELHSNKVNVRVILPKYGAISEEFVDKIQYKTSITVKVGWREQYCGIEELIYNGVHFYFIDNKYYFNRDKLYGFYDEAERFAFFSRAVLEAIPYLDYQPDVIHCHDWQTALISVFLKTQYSQKQLYENIKTVLTIHNLKFQGIYPREILGDLLSLGSEHFTSESLEFYGNVNYLKGGIIYSDIVTTVSKTYAEEITYSYFGENLEGVLRRQGRIIGIINGIDYELYNSSTDSQIFYQYDSTSPDKKLTNKEALQNYLGLPVDKDIPVLAIISRLTSQKGLDLVQGVFDELLAEGIQLVILGTGEEEYEQLFRKADEQYPNQVKALIKFDEGLARKVYAGSDMFLMPSKFEPCGLSQLISLRYGTIPIVRETGGLKDTIKGYDEISNTGNGFSFINYNAHDMLYTIQRAVSLYQDKKHWNKLIKNAMDSDFSWEAAAKEYLNLYSELIGGSAIDVNK</sequence>
<dbReference type="PANTHER" id="PTHR45825">
    <property type="entry name" value="GRANULE-BOUND STARCH SYNTHASE 1, CHLOROPLASTIC/AMYLOPLASTIC"/>
    <property type="match status" value="1"/>
</dbReference>
<dbReference type="CDD" id="cd03791">
    <property type="entry name" value="GT5_Glycogen_synthase_DULL1-like"/>
    <property type="match status" value="1"/>
</dbReference>
<comment type="caution">
    <text evidence="10">The sequence shown here is derived from an EMBL/GenBank/DDBJ whole genome shotgun (WGS) entry which is preliminary data.</text>
</comment>
<dbReference type="STRING" id="766136.BHF68_09025"/>
<dbReference type="EC" id="2.4.1.21" evidence="7"/>
<dbReference type="NCBIfam" id="TIGR02095">
    <property type="entry name" value="glgA"/>
    <property type="match status" value="1"/>
</dbReference>
<comment type="similarity">
    <text evidence="3 7">Belongs to the glycosyltransferase 1 family. Bacterial/plant glycogen synthase subfamily.</text>
</comment>
<dbReference type="InterPro" id="IPR013534">
    <property type="entry name" value="Starch_synth_cat_dom"/>
</dbReference>
<evidence type="ECO:0000256" key="6">
    <source>
        <dbReference type="ARBA" id="ARBA00023056"/>
    </source>
</evidence>
<dbReference type="AlphaFoldDB" id="A0A1E5G0M1"/>
<dbReference type="UniPathway" id="UPA00164"/>
<dbReference type="PANTHER" id="PTHR45825:SF11">
    <property type="entry name" value="ALPHA AMYLASE DOMAIN-CONTAINING PROTEIN"/>
    <property type="match status" value="1"/>
</dbReference>
<evidence type="ECO:0000313" key="10">
    <source>
        <dbReference type="EMBL" id="OEF96293.1"/>
    </source>
</evidence>
<comment type="catalytic activity">
    <reaction evidence="1 7">
        <text>[(1-&gt;4)-alpha-D-glucosyl](n) + ADP-alpha-D-glucose = [(1-&gt;4)-alpha-D-glucosyl](n+1) + ADP + H(+)</text>
        <dbReference type="Rhea" id="RHEA:18189"/>
        <dbReference type="Rhea" id="RHEA-COMP:9584"/>
        <dbReference type="Rhea" id="RHEA-COMP:9587"/>
        <dbReference type="ChEBI" id="CHEBI:15378"/>
        <dbReference type="ChEBI" id="CHEBI:15444"/>
        <dbReference type="ChEBI" id="CHEBI:57498"/>
        <dbReference type="ChEBI" id="CHEBI:456216"/>
        <dbReference type="EC" id="2.4.1.21"/>
    </reaction>
</comment>
<protein>
    <recommendedName>
        <fullName evidence="7">Glycogen synthase</fullName>
        <ecNumber evidence="7">2.4.1.21</ecNumber>
    </recommendedName>
    <alternativeName>
        <fullName evidence="7">Starch [bacterial glycogen] synthase</fullName>
    </alternativeName>
</protein>
<gene>
    <name evidence="7" type="primary">glgA</name>
    <name evidence="10" type="ORF">BHF68_09025</name>
</gene>
<dbReference type="GO" id="GO:0009011">
    <property type="term" value="F:alpha-1,4-glucan glucosyltransferase (ADP-glucose donor) activity"/>
    <property type="evidence" value="ECO:0007669"/>
    <property type="project" value="UniProtKB-UniRule"/>
</dbReference>
<keyword evidence="11" id="KW-1185">Reference proteome</keyword>
<keyword evidence="6 7" id="KW-0320">Glycogen biosynthesis</keyword>
<name>A0A1E5G0M1_9FIRM</name>
<keyword evidence="5 7" id="KW-0808">Transferase</keyword>
<evidence type="ECO:0000313" key="11">
    <source>
        <dbReference type="Proteomes" id="UP000094296"/>
    </source>
</evidence>
<feature type="domain" description="Starch synthase catalytic" evidence="9">
    <location>
        <begin position="2"/>
        <end position="236"/>
    </location>
</feature>
<feature type="binding site" evidence="7">
    <location>
        <position position="15"/>
    </location>
    <ligand>
        <name>ADP-alpha-D-glucose</name>
        <dbReference type="ChEBI" id="CHEBI:57498"/>
    </ligand>
</feature>
<dbReference type="Pfam" id="PF00534">
    <property type="entry name" value="Glycos_transf_1"/>
    <property type="match status" value="1"/>
</dbReference>
<reference evidence="10 11" key="1">
    <citation type="submission" date="2016-09" db="EMBL/GenBank/DDBJ databases">
        <title>Draft genome sequence for the type strain of Desulfuribacillus alkaliarsenatis AHT28, an obligately anaerobic, sulfidogenic bacterium isolated from Russian soda lake sediments.</title>
        <authorList>
            <person name="Abin C.A."/>
            <person name="Hollibaugh J.T."/>
        </authorList>
    </citation>
    <scope>NUCLEOTIDE SEQUENCE [LARGE SCALE GENOMIC DNA]</scope>
    <source>
        <strain evidence="10 11">AHT28</strain>
    </source>
</reference>
<dbReference type="InterPro" id="IPR011835">
    <property type="entry name" value="GS/SS"/>
</dbReference>
<proteinExistence type="inferred from homology"/>
<evidence type="ECO:0000256" key="3">
    <source>
        <dbReference type="ARBA" id="ARBA00010281"/>
    </source>
</evidence>
<organism evidence="10 11">
    <name type="scientific">Desulfuribacillus alkaliarsenatis</name>
    <dbReference type="NCBI Taxonomy" id="766136"/>
    <lineage>
        <taxon>Bacteria</taxon>
        <taxon>Bacillati</taxon>
        <taxon>Bacillota</taxon>
        <taxon>Desulfuribacillia</taxon>
        <taxon>Desulfuribacillales</taxon>
        <taxon>Desulfuribacillaceae</taxon>
        <taxon>Desulfuribacillus</taxon>
    </lineage>
</organism>
<dbReference type="NCBIfam" id="NF001899">
    <property type="entry name" value="PRK00654.1-2"/>
    <property type="match status" value="1"/>
</dbReference>
<evidence type="ECO:0000259" key="8">
    <source>
        <dbReference type="Pfam" id="PF00534"/>
    </source>
</evidence>
<dbReference type="GO" id="GO:0005978">
    <property type="term" value="P:glycogen biosynthetic process"/>
    <property type="evidence" value="ECO:0007669"/>
    <property type="project" value="UniProtKB-UniRule"/>
</dbReference>
<dbReference type="GO" id="GO:0004373">
    <property type="term" value="F:alpha-1,4-glucan glucosyltransferase (UDP-glucose donor) activity"/>
    <property type="evidence" value="ECO:0007669"/>
    <property type="project" value="InterPro"/>
</dbReference>
<dbReference type="HAMAP" id="MF_00484">
    <property type="entry name" value="Glycogen_synth"/>
    <property type="match status" value="1"/>
</dbReference>
<evidence type="ECO:0000256" key="7">
    <source>
        <dbReference type="HAMAP-Rule" id="MF_00484"/>
    </source>
</evidence>
<dbReference type="InterPro" id="IPR001296">
    <property type="entry name" value="Glyco_trans_1"/>
</dbReference>
<evidence type="ECO:0000256" key="4">
    <source>
        <dbReference type="ARBA" id="ARBA00022676"/>
    </source>
</evidence>
<dbReference type="Pfam" id="PF08323">
    <property type="entry name" value="Glyco_transf_5"/>
    <property type="match status" value="1"/>
</dbReference>
<dbReference type="OrthoDB" id="9808590at2"/>
<evidence type="ECO:0000256" key="2">
    <source>
        <dbReference type="ARBA" id="ARBA00002764"/>
    </source>
</evidence>
<dbReference type="Proteomes" id="UP000094296">
    <property type="component" value="Unassembled WGS sequence"/>
</dbReference>
<keyword evidence="4 7" id="KW-0328">Glycosyltransferase</keyword>
<evidence type="ECO:0000256" key="1">
    <source>
        <dbReference type="ARBA" id="ARBA00001478"/>
    </source>
</evidence>
<comment type="function">
    <text evidence="2 7">Synthesizes alpha-1,4-glucan chains using ADP-glucose.</text>
</comment>
<dbReference type="RefSeq" id="WP_069643799.1">
    <property type="nucleotide sequence ID" value="NZ_MIJE01000032.1"/>
</dbReference>
<dbReference type="NCBIfam" id="NF001898">
    <property type="entry name" value="PRK00654.1-1"/>
    <property type="match status" value="1"/>
</dbReference>
<feature type="domain" description="Glycosyl transferase family 1" evidence="8">
    <location>
        <begin position="289"/>
        <end position="452"/>
    </location>
</feature>
<accession>A0A1E5G0M1</accession>
<evidence type="ECO:0000256" key="5">
    <source>
        <dbReference type="ARBA" id="ARBA00022679"/>
    </source>
</evidence>